<sequence>MSRSHVSSVDSDNLRRLEHALVKFHSYKRNTTSKTNILRLSLLPFLRSTTTPWTARPLSNVDRSLKEHFLELSAVLLRWWKALLVAVKDLHQMTAIDRNCYLEGISRIVGRQEWLEIAKSTQSELKSKHDAQLLETFEFCIARLDLKNISLPINAFVGKIFAYAFIKLPDISRGLLFLLNSRVRNYKEFHDLVVSNKSPHHPISEVNKSDFDTVIGSTLTFFPAHLHPLINSAKTPRKTRYKLETKFLNSISPPSEKINGISDPRGLWCSRWASLDNIDLFCSFMRHYLTLVSFSMQQTRPLTAQEVYALPGFPCLITHVFEIIDFHVFQSTKHPNVPSLESQVSKILKLLRDFLMNPRHEYEAALSMGFLQCMDNALKLIFYKTTIFQMERVDLCFDIWMNLIKSIKVTTPFLLQAIDWKFWINTVLKMLHSQFINCELKALSIFYQIWDYIPTNQALEADWVSNKNESLKYNLTVYLTNPENWTKFFGHYLPLVRCYYIKLLVWKVLGLDCLNLNMDGTFVDVLTAKRIQAIVKSRLDQSFELSKLQEVVPTDPILNKKFIISFIGSKDDPKKDIIRSHPYEILDDAVYTCANLSTANNSATSLSSSTSSLSSTTSASNSKSRLAPTWVSKLFKKKADEEPSVPEPQQGLPAPSLSSQSLTLSSKSSSPSLLSSGTSFSSPQSSMSSVEFIDSNPDSNYKPNMPIELSLRVPDLSKPLFKFQLVLNEKKIHDTLKQLKDYNSTKFVVGDNKRYNTKPKLPDLGVDTNSSSLSDESDIDTDSRSLDFQFRSTLVLDEKPFDFGSISATPTYANAIYEYNQIVTEFERFIKERLDNLSGASTPMETTLFTLEDDLPASIPLLLSESPEKLNAY</sequence>
<accession>A0A9P8SZR6</accession>
<dbReference type="InterPro" id="IPR013887">
    <property type="entry name" value="UPF0592"/>
</dbReference>
<dbReference type="GeneID" id="70238914"/>
<dbReference type="AlphaFoldDB" id="A0A9P8SZR6"/>
<dbReference type="RefSeq" id="XP_046058067.1">
    <property type="nucleotide sequence ID" value="XM_046208291.1"/>
</dbReference>
<name>A0A9P8SZR6_9ASCO</name>
<evidence type="ECO:0000256" key="1">
    <source>
        <dbReference type="SAM" id="MobiDB-lite"/>
    </source>
</evidence>
<reference evidence="2" key="2">
    <citation type="submission" date="2021-01" db="EMBL/GenBank/DDBJ databases">
        <authorList>
            <person name="Schikora-Tamarit M.A."/>
        </authorList>
    </citation>
    <scope>NUCLEOTIDE SEQUENCE</scope>
    <source>
        <strain evidence="2">CBS6075</strain>
    </source>
</reference>
<dbReference type="PANTHER" id="PTHR37988">
    <property type="entry name" value="UPF0592 MEMBRANE PROTEIN C7D4.03C"/>
    <property type="match status" value="1"/>
</dbReference>
<dbReference type="OrthoDB" id="296767at2759"/>
<evidence type="ECO:0000313" key="2">
    <source>
        <dbReference type="EMBL" id="KAH3660364.1"/>
    </source>
</evidence>
<protein>
    <submittedName>
        <fullName evidence="2">Uncharacterized protein</fullName>
    </submittedName>
</protein>
<dbReference type="EMBL" id="JAEUBE010000504">
    <property type="protein sequence ID" value="KAH3660364.1"/>
    <property type="molecule type" value="Genomic_DNA"/>
</dbReference>
<feature type="compositionally biased region" description="Low complexity" evidence="1">
    <location>
        <begin position="648"/>
        <end position="689"/>
    </location>
</feature>
<feature type="region of interest" description="Disordered" evidence="1">
    <location>
        <begin position="638"/>
        <end position="697"/>
    </location>
</feature>
<feature type="region of interest" description="Disordered" evidence="1">
    <location>
        <begin position="758"/>
        <end position="778"/>
    </location>
</feature>
<proteinExistence type="predicted"/>
<reference evidence="2" key="1">
    <citation type="journal article" date="2021" name="Open Biol.">
        <title>Shared evolutionary footprints suggest mitochondrial oxidative damage underlies multiple complex I losses in fungi.</title>
        <authorList>
            <person name="Schikora-Tamarit M.A."/>
            <person name="Marcet-Houben M."/>
            <person name="Nosek J."/>
            <person name="Gabaldon T."/>
        </authorList>
    </citation>
    <scope>NUCLEOTIDE SEQUENCE</scope>
    <source>
        <strain evidence="2">CBS6075</strain>
    </source>
</reference>
<gene>
    <name evidence="2" type="ORF">OGAPHI_006950</name>
</gene>
<dbReference type="PANTHER" id="PTHR37988:SF1">
    <property type="entry name" value="UPF0592 MEMBRANE PROTEIN C7D4.03C"/>
    <property type="match status" value="1"/>
</dbReference>
<organism evidence="2 3">
    <name type="scientific">Ogataea philodendri</name>
    <dbReference type="NCBI Taxonomy" id="1378263"/>
    <lineage>
        <taxon>Eukaryota</taxon>
        <taxon>Fungi</taxon>
        <taxon>Dikarya</taxon>
        <taxon>Ascomycota</taxon>
        <taxon>Saccharomycotina</taxon>
        <taxon>Pichiomycetes</taxon>
        <taxon>Pichiales</taxon>
        <taxon>Pichiaceae</taxon>
        <taxon>Ogataea</taxon>
    </lineage>
</organism>
<dbReference type="Proteomes" id="UP000769157">
    <property type="component" value="Unassembled WGS sequence"/>
</dbReference>
<dbReference type="Pfam" id="PF08578">
    <property type="entry name" value="DUF1765"/>
    <property type="match status" value="1"/>
</dbReference>
<feature type="region of interest" description="Disordered" evidence="1">
    <location>
        <begin position="602"/>
        <end position="621"/>
    </location>
</feature>
<comment type="caution">
    <text evidence="2">The sequence shown here is derived from an EMBL/GenBank/DDBJ whole genome shotgun (WGS) entry which is preliminary data.</text>
</comment>
<evidence type="ECO:0000313" key="3">
    <source>
        <dbReference type="Proteomes" id="UP000769157"/>
    </source>
</evidence>
<keyword evidence="3" id="KW-1185">Reference proteome</keyword>